<evidence type="ECO:0008006" key="2">
    <source>
        <dbReference type="Google" id="ProtNLM"/>
    </source>
</evidence>
<proteinExistence type="predicted"/>
<dbReference type="AlphaFoldDB" id="A0A6J4JUX1"/>
<name>A0A6J4JUX1_9PSEU</name>
<organism evidence="1">
    <name type="scientific">uncultured Actinomycetospora sp</name>
    <dbReference type="NCBI Taxonomy" id="1135996"/>
    <lineage>
        <taxon>Bacteria</taxon>
        <taxon>Bacillati</taxon>
        <taxon>Actinomycetota</taxon>
        <taxon>Actinomycetes</taxon>
        <taxon>Pseudonocardiales</taxon>
        <taxon>Pseudonocardiaceae</taxon>
        <taxon>Actinomycetospora</taxon>
        <taxon>environmental samples</taxon>
    </lineage>
</organism>
<dbReference type="InterPro" id="IPR025444">
    <property type="entry name" value="Monooxy_af470"/>
</dbReference>
<dbReference type="EMBL" id="CADCTH010000531">
    <property type="protein sequence ID" value="CAA9288257.1"/>
    <property type="molecule type" value="Genomic_DNA"/>
</dbReference>
<sequence>MTLGEYEKEVAMSTTHLRTAEIEGDFVVFLIGARWDLRHPVRTFRDLGGRRGMTHMLRYLSERPEKGLLGYTMGFPVIVQYWRSFEHLEAFARDRDDPHLAAWRNYYRRNAETGIWHETYLVRAGEYEAVYGHMPEYGLGKAGRTVPLGDASSARRRLGRVARTPVAT</sequence>
<evidence type="ECO:0000313" key="1">
    <source>
        <dbReference type="EMBL" id="CAA9288257.1"/>
    </source>
</evidence>
<accession>A0A6J4JUX1</accession>
<dbReference type="Pfam" id="PF13826">
    <property type="entry name" value="Monooxy_af470-like"/>
    <property type="match status" value="1"/>
</dbReference>
<gene>
    <name evidence="1" type="ORF">AVDCRST_MAG54-4218</name>
</gene>
<reference evidence="1" key="1">
    <citation type="submission" date="2020-02" db="EMBL/GenBank/DDBJ databases">
        <authorList>
            <person name="Meier V. D."/>
        </authorList>
    </citation>
    <scope>NUCLEOTIDE SEQUENCE</scope>
    <source>
        <strain evidence="1">AVDCRST_MAG54</strain>
    </source>
</reference>
<protein>
    <recommendedName>
        <fullName evidence="2">DUF4188 domain-containing protein</fullName>
    </recommendedName>
</protein>